<protein>
    <recommendedName>
        <fullName evidence="7">Homeobox protein goosecoid-2</fullName>
    </recommendedName>
    <alternativeName>
        <fullName evidence="8">Homeobox protein goosecoid-like</fullName>
    </alternativeName>
</protein>
<dbReference type="GeneTree" id="ENSGT00940000162536"/>
<dbReference type="GO" id="GO:0000981">
    <property type="term" value="F:DNA-binding transcription factor activity, RNA polymerase II-specific"/>
    <property type="evidence" value="ECO:0007669"/>
    <property type="project" value="InterPro"/>
</dbReference>
<dbReference type="InterPro" id="IPR001356">
    <property type="entry name" value="HD"/>
</dbReference>
<reference evidence="12" key="2">
    <citation type="submission" date="2020-05" db="UniProtKB">
        <authorList>
            <consortium name="Ensembl"/>
        </authorList>
    </citation>
    <scope>IDENTIFICATION</scope>
</reference>
<dbReference type="GO" id="GO:0003677">
    <property type="term" value="F:DNA binding"/>
    <property type="evidence" value="ECO:0007669"/>
    <property type="project" value="UniProtKB-UniRule"/>
</dbReference>
<keyword evidence="5 9" id="KW-0539">Nucleus</keyword>
<dbReference type="InterPro" id="IPR017970">
    <property type="entry name" value="Homeobox_CS"/>
</dbReference>
<evidence type="ECO:0000313" key="12">
    <source>
        <dbReference type="Ensembl" id="ENSXETP00000085195"/>
    </source>
</evidence>
<name>A0A6I8RIL0_XENTR</name>
<dbReference type="SUPFAM" id="SSF46689">
    <property type="entry name" value="Homeodomain-like"/>
    <property type="match status" value="1"/>
</dbReference>
<dbReference type="FunCoup" id="A0A6I8RIL0">
    <property type="interactions" value="336"/>
</dbReference>
<dbReference type="CDD" id="cd00086">
    <property type="entry name" value="homeodomain"/>
    <property type="match status" value="1"/>
</dbReference>
<proteinExistence type="inferred from homology"/>
<dbReference type="SMART" id="SM00389">
    <property type="entry name" value="HOX"/>
    <property type="match status" value="1"/>
</dbReference>
<organism evidence="12">
    <name type="scientific">Xenopus tropicalis</name>
    <name type="common">Western clawed frog</name>
    <name type="synonym">Silurana tropicalis</name>
    <dbReference type="NCBI Taxonomy" id="8364"/>
    <lineage>
        <taxon>Eukaryota</taxon>
        <taxon>Metazoa</taxon>
        <taxon>Chordata</taxon>
        <taxon>Craniata</taxon>
        <taxon>Vertebrata</taxon>
        <taxon>Euteleostomi</taxon>
        <taxon>Amphibia</taxon>
        <taxon>Batrachia</taxon>
        <taxon>Anura</taxon>
        <taxon>Pipoidea</taxon>
        <taxon>Pipidae</taxon>
        <taxon>Xenopodinae</taxon>
        <taxon>Xenopus</taxon>
        <taxon>Silurana</taxon>
    </lineage>
</organism>
<accession>A0A6I8RIL0</accession>
<dbReference type="Ensembl" id="ENSXETT00000098179">
    <property type="protein sequence ID" value="ENSXETP00000085195"/>
    <property type="gene ID" value="ENSXETG00000039496"/>
</dbReference>
<reference evidence="12" key="1">
    <citation type="journal article" date="2010" name="Science">
        <title>The genome of the Western clawed frog Xenopus tropicalis.</title>
        <authorList>
            <person name="Hellsten U."/>
            <person name="Harland R.M."/>
            <person name="Gilchrist M.J."/>
            <person name="Hendrix D."/>
            <person name="Jurka J."/>
            <person name="Kapitonov V."/>
            <person name="Ovcharenko I."/>
            <person name="Putnam N.H."/>
            <person name="Shu S."/>
            <person name="Taher L."/>
            <person name="Blitz I.L."/>
            <person name="Blumberg B."/>
            <person name="Dichmann D.S."/>
            <person name="Dubchak I."/>
            <person name="Amaya E."/>
            <person name="Detter J.C."/>
            <person name="Fletcher R."/>
            <person name="Gerhard D.S."/>
            <person name="Goodstein D."/>
            <person name="Graves T."/>
            <person name="Grigoriev I.V."/>
            <person name="Grimwood J."/>
            <person name="Kawashima T."/>
            <person name="Lindquist E."/>
            <person name="Lucas S.M."/>
            <person name="Mead P.E."/>
            <person name="Mitros T."/>
            <person name="Ogino H."/>
            <person name="Ohta Y."/>
            <person name="Poliakov A.V."/>
            <person name="Pollet N."/>
            <person name="Robert J."/>
            <person name="Salamov A."/>
            <person name="Sater A.K."/>
            <person name="Schmutz J."/>
            <person name="Terry A."/>
            <person name="Vize P.D."/>
            <person name="Warren W.C."/>
            <person name="Wells D."/>
            <person name="Wills A."/>
            <person name="Wilson R.K."/>
            <person name="Zimmerman L.B."/>
            <person name="Zorn A.M."/>
            <person name="Grainger R."/>
            <person name="Grammer T."/>
            <person name="Khokha M.K."/>
            <person name="Richardson P.M."/>
            <person name="Rokhsar D.S."/>
        </authorList>
    </citation>
    <scope>NUCLEOTIDE SEQUENCE [LARGE SCALE GENOMIC DNA]</scope>
    <source>
        <strain evidence="12">Nigerian</strain>
    </source>
</reference>
<dbReference type="FunFam" id="1.10.10.60:FF:000223">
    <property type="entry name" value="Goosecoid homeobox 2"/>
    <property type="match status" value="1"/>
</dbReference>
<sequence>MSSNGDSVKKKMSPFSIESILSLPSPEKTEMTIAMQHESELAQKGQSPKDLLVVTSQDEIWVTACNCCCCSHSSHYTQDSSWVASRIHWPLHMVHANHGDAGAAVTVEPPTLLSLPHTQRRTRRHRTIFTEDQLQALEQTFHHNQYPDVIAREQLAGRIQLKEERVEVWFKNRRAKWRRQKRGAASVIILQAAKNVPENC</sequence>
<dbReference type="GO" id="GO:0005634">
    <property type="term" value="C:nucleus"/>
    <property type="evidence" value="ECO:0007669"/>
    <property type="project" value="UniProtKB-SubCell"/>
</dbReference>
<dbReference type="InParanoid" id="A0A6I8RIL0"/>
<dbReference type="PROSITE" id="PS50071">
    <property type="entry name" value="HOMEOBOX_2"/>
    <property type="match status" value="1"/>
</dbReference>
<comment type="subcellular location">
    <subcellularLocation>
        <location evidence="1 9 10">Nucleus</location>
    </subcellularLocation>
</comment>
<evidence type="ECO:0000256" key="7">
    <source>
        <dbReference type="ARBA" id="ARBA00074027"/>
    </source>
</evidence>
<evidence type="ECO:0000256" key="3">
    <source>
        <dbReference type="ARBA" id="ARBA00023125"/>
    </source>
</evidence>
<evidence type="ECO:0000256" key="9">
    <source>
        <dbReference type="PROSITE-ProRule" id="PRU00108"/>
    </source>
</evidence>
<feature type="domain" description="Homeobox" evidence="11">
    <location>
        <begin position="120"/>
        <end position="180"/>
    </location>
</feature>
<evidence type="ECO:0000259" key="11">
    <source>
        <dbReference type="PROSITE" id="PS50071"/>
    </source>
</evidence>
<evidence type="ECO:0000256" key="4">
    <source>
        <dbReference type="ARBA" id="ARBA00023155"/>
    </source>
</evidence>
<feature type="DNA-binding region" description="Homeobox" evidence="9">
    <location>
        <begin position="122"/>
        <end position="181"/>
    </location>
</feature>
<dbReference type="PANTHER" id="PTHR46643">
    <property type="entry name" value="HOMEOBOX PROTEIN GOOSECOID-RELATED"/>
    <property type="match status" value="1"/>
</dbReference>
<evidence type="ECO:0000256" key="8">
    <source>
        <dbReference type="ARBA" id="ARBA00078927"/>
    </source>
</evidence>
<evidence type="ECO:0000256" key="2">
    <source>
        <dbReference type="ARBA" id="ARBA00006503"/>
    </source>
</evidence>
<dbReference type="Pfam" id="PF00046">
    <property type="entry name" value="Homeodomain"/>
    <property type="match status" value="1"/>
</dbReference>
<dbReference type="Gene3D" id="1.10.10.60">
    <property type="entry name" value="Homeodomain-like"/>
    <property type="match status" value="1"/>
</dbReference>
<comment type="function">
    <text evidence="6">May have a role in development. May regulate its own transcription. May bind the bicoid consensus sequence TAATCC.</text>
</comment>
<comment type="similarity">
    <text evidence="2">Belongs to the paired homeobox family. Bicoid subfamily.</text>
</comment>
<evidence type="ECO:0000256" key="5">
    <source>
        <dbReference type="ARBA" id="ARBA00023242"/>
    </source>
</evidence>
<dbReference type="Bgee" id="ENSXETG00000039496">
    <property type="expression patterns" value="Expressed in 2-cell stage embryo"/>
</dbReference>
<keyword evidence="3 9" id="KW-0238">DNA-binding</keyword>
<evidence type="ECO:0000256" key="10">
    <source>
        <dbReference type="RuleBase" id="RU000682"/>
    </source>
</evidence>
<evidence type="ECO:0000256" key="6">
    <source>
        <dbReference type="ARBA" id="ARBA00058160"/>
    </source>
</evidence>
<dbReference type="PROSITE" id="PS00027">
    <property type="entry name" value="HOMEOBOX_1"/>
    <property type="match status" value="1"/>
</dbReference>
<dbReference type="PANTHER" id="PTHR46643:SF1">
    <property type="entry name" value="HOMEOBOX PROTEIN GOOSECOID-2"/>
    <property type="match status" value="1"/>
</dbReference>
<dbReference type="InterPro" id="IPR051440">
    <property type="entry name" value="Goosecoid-like_HB"/>
</dbReference>
<dbReference type="InterPro" id="IPR009057">
    <property type="entry name" value="Homeodomain-like_sf"/>
</dbReference>
<evidence type="ECO:0000256" key="1">
    <source>
        <dbReference type="ARBA" id="ARBA00004123"/>
    </source>
</evidence>
<keyword evidence="4 9" id="KW-0371">Homeobox</keyword>
<dbReference type="AlphaFoldDB" id="A0A6I8RIL0"/>